<dbReference type="Proteomes" id="UP000319160">
    <property type="component" value="Unassembled WGS sequence"/>
</dbReference>
<keyword evidence="2" id="KW-1185">Reference proteome</keyword>
<comment type="caution">
    <text evidence="1">The sequence shown here is derived from an EMBL/GenBank/DDBJ whole genome shotgun (WGS) entry which is preliminary data.</text>
</comment>
<dbReference type="EMBL" id="VFLP01000071">
    <property type="protein sequence ID" value="TRX89223.1"/>
    <property type="molecule type" value="Genomic_DNA"/>
</dbReference>
<dbReference type="STRING" id="2512241.A0A553HMN9"/>
<reference evidence="2" key="1">
    <citation type="submission" date="2019-06" db="EMBL/GenBank/DDBJ databases">
        <title>Draft genome sequence of the griseofulvin-producing fungus Xylaria cubensis strain G536.</title>
        <authorList>
            <person name="Mead M.E."/>
            <person name="Raja H.A."/>
            <person name="Steenwyk J.L."/>
            <person name="Knowles S.L."/>
            <person name="Oberlies N.H."/>
            <person name="Rokas A."/>
        </authorList>
    </citation>
    <scope>NUCLEOTIDE SEQUENCE [LARGE SCALE GENOMIC DNA]</scope>
    <source>
        <strain evidence="2">G536</strain>
    </source>
</reference>
<evidence type="ECO:0000313" key="1">
    <source>
        <dbReference type="EMBL" id="TRX89223.1"/>
    </source>
</evidence>
<protein>
    <submittedName>
        <fullName evidence="1">Uncharacterized protein</fullName>
    </submittedName>
</protein>
<evidence type="ECO:0000313" key="2">
    <source>
        <dbReference type="Proteomes" id="UP000319160"/>
    </source>
</evidence>
<dbReference type="OrthoDB" id="3515175at2759"/>
<gene>
    <name evidence="1" type="ORF">FHL15_009921</name>
</gene>
<dbReference type="AlphaFoldDB" id="A0A553HMN9"/>
<organism evidence="1 2">
    <name type="scientific">Xylaria flabelliformis</name>
    <dbReference type="NCBI Taxonomy" id="2512241"/>
    <lineage>
        <taxon>Eukaryota</taxon>
        <taxon>Fungi</taxon>
        <taxon>Dikarya</taxon>
        <taxon>Ascomycota</taxon>
        <taxon>Pezizomycotina</taxon>
        <taxon>Sordariomycetes</taxon>
        <taxon>Xylariomycetidae</taxon>
        <taxon>Xylariales</taxon>
        <taxon>Xylariaceae</taxon>
        <taxon>Xylaria</taxon>
    </lineage>
</organism>
<proteinExistence type="predicted"/>
<sequence>MAAVQGQDPVPPCWIPHPLTALHGPKSWVFYVVADIADRHRPIAVATIPQADTGSMSPAELLLACLHIVSILSDPINELAITSELSIAADFYQDDQGLPLSVYELPKMDSQEILRNLGGASLEEPRVPEFPFISTCLLLSGGLVSGNGLPAAKPLGTVFRDVNPYFGMVVFDISDLKNLKYGIVAFQSQKMVFFETLDNWRRWRDLGQEPDGPQEEKVEEERPRHAMSAKEYWLRFGVTSESYPVSIKTATADAINVLERVSLVDPVAFQLIWPPEQELEAGADRLLRKHSVRPLVDITVRALIDSTLETESFDPSLFDEPRQLRTFKDVLRRILQESSERLGQSHSTAQLIALAFEGETYLDLVRYKRLSANTISAALQMVELSQVRTLAVCVDSLSSSPAELAGVLSTCPTLSEIYLLQSPTRESDEASIECLLEILKHADQNLHYSKLFVSGVYSAVLRRRTWLPATSIVSASIFPVQYIFKRTQVNARGRPKKYWNWRSYFVGDGLLTADQFAAGFLRWLRAPDDYLFRFAAGPPTLKDEPISRIELTPIPAENFVSRGYSKSLLPTRERFVRGSWHVLVSNEKHWDRETHDNNVRTGGWAATEFNYVRFAFVQVLTDLDIQAMAMVTATTTTTTPGRFRREDIAVLGLKEFLNAMGGAQARGAVESEVVEKRLREVGESLARAYGQGRQPDDLEVIGVMSQDDACEALNEMLEASNY</sequence>
<accession>A0A553HMN9</accession>
<name>A0A553HMN9_9PEZI</name>